<dbReference type="InterPro" id="IPR012347">
    <property type="entry name" value="Ferritin-like"/>
</dbReference>
<sequence>MNEHATPEPALVINSREQLLYTLSEAAEIEHNLMCCYLYAAWSLKTEADDPDAGMRDELLHWRRVLLSVAIDEMTHLALVCNLMQAIGGVAHFNRPNFPIAPGYHPAALQVKLAPFNADTLQHFIHLERPEGCDEPDGQGFAQSASYTRGLHGLTLTPTAQDYLTVGHLYRSVEAGLRALSASLGEAALFCGDTALQVDAGIVGLKGLIAITDLASACRAITTIVEQGEGAQASSPDGHYQRFIAVRSAYEALQAQHADFRPAHPAATNPVMRKPPDAQGRVWVAAPEAQALLDLANAIYELMLQCLSHGFAATDRNEKRALIDAAITLMQALDPLGKQLARSKANEQDNCNAGMSFAALRQVASPASAQSALPAFVQRLQTLAAAGKALAPTPRTLTAVVALERVHAQLLGYANTVCTDLPAAAPSPAPATASAHTGAANDAPPQPGQPEVVEGKQLTLIVDAQRCIHARHCVTGAPKTFVANVVGPWLHPDETATATLVEIAHACPSGAISYRRKDGQADEAAPPVNLLRQRENGPYAVHAPLVIAGAAAGFRATLCRCGASKNKPFCDGSHHDAGFVATGEPATISLDALQSRDGPLQIAPQRNGPLAVSGNLELCAGSGRVVQRLTEARLCRCGHSQNKPFCDGSHGAAGFVAAGD</sequence>
<feature type="region of interest" description="Disordered" evidence="5">
    <location>
        <begin position="426"/>
        <end position="451"/>
    </location>
</feature>
<dbReference type="Gene3D" id="1.20.1260.10">
    <property type="match status" value="1"/>
</dbReference>
<evidence type="ECO:0000256" key="4">
    <source>
        <dbReference type="ARBA" id="ARBA00023014"/>
    </source>
</evidence>
<dbReference type="RefSeq" id="WP_084088642.1">
    <property type="nucleotide sequence ID" value="NZ_FWXD01000001.1"/>
</dbReference>
<dbReference type="OrthoDB" id="9795032at2"/>
<dbReference type="InterPro" id="IPR010693">
    <property type="entry name" value="Divergent_4Fe-4S_mono-cluster"/>
</dbReference>
<dbReference type="Pfam" id="PF12902">
    <property type="entry name" value="Ferritin-like"/>
    <property type="match status" value="1"/>
</dbReference>
<name>A0A1W1WXI2_9NEIS</name>
<feature type="domain" description="Iron-binding zinc finger CDGSH type" evidence="6">
    <location>
        <begin position="623"/>
        <end position="656"/>
    </location>
</feature>
<feature type="compositionally biased region" description="Low complexity" evidence="5">
    <location>
        <begin position="426"/>
        <end position="440"/>
    </location>
</feature>
<keyword evidence="1" id="KW-0001">2Fe-2S</keyword>
<dbReference type="PANTHER" id="PTHR34400">
    <property type="match status" value="1"/>
</dbReference>
<dbReference type="STRING" id="1121001.SAMN02745857_00168"/>
<dbReference type="GO" id="GO:0046872">
    <property type="term" value="F:metal ion binding"/>
    <property type="evidence" value="ECO:0007669"/>
    <property type="project" value="UniProtKB-KW"/>
</dbReference>
<evidence type="ECO:0000256" key="1">
    <source>
        <dbReference type="ARBA" id="ARBA00022714"/>
    </source>
</evidence>
<gene>
    <name evidence="7" type="ORF">SAMN02745857_00168</name>
</gene>
<evidence type="ECO:0000259" key="6">
    <source>
        <dbReference type="SMART" id="SM00704"/>
    </source>
</evidence>
<dbReference type="InterPro" id="IPR018967">
    <property type="entry name" value="FeS-contain_CDGSH-typ"/>
</dbReference>
<evidence type="ECO:0000256" key="3">
    <source>
        <dbReference type="ARBA" id="ARBA00023004"/>
    </source>
</evidence>
<dbReference type="EMBL" id="FWXD01000001">
    <property type="protein sequence ID" value="SMC16365.1"/>
    <property type="molecule type" value="Genomic_DNA"/>
</dbReference>
<evidence type="ECO:0000256" key="5">
    <source>
        <dbReference type="SAM" id="MobiDB-lite"/>
    </source>
</evidence>
<evidence type="ECO:0000313" key="7">
    <source>
        <dbReference type="EMBL" id="SMC16365.1"/>
    </source>
</evidence>
<reference evidence="7 8" key="1">
    <citation type="submission" date="2017-04" db="EMBL/GenBank/DDBJ databases">
        <authorList>
            <person name="Afonso C.L."/>
            <person name="Miller P.J."/>
            <person name="Scott M.A."/>
            <person name="Spackman E."/>
            <person name="Goraichik I."/>
            <person name="Dimitrov K.M."/>
            <person name="Suarez D.L."/>
            <person name="Swayne D.E."/>
        </authorList>
    </citation>
    <scope>NUCLEOTIDE SEQUENCE [LARGE SCALE GENOMIC DNA]</scope>
    <source>
        <strain evidence="7 8">DSM 23236</strain>
    </source>
</reference>
<dbReference type="GO" id="GO:0005737">
    <property type="term" value="C:cytoplasm"/>
    <property type="evidence" value="ECO:0007669"/>
    <property type="project" value="UniProtKB-ARBA"/>
</dbReference>
<feature type="domain" description="Iron-binding zinc finger CDGSH type" evidence="6">
    <location>
        <begin position="536"/>
        <end position="580"/>
    </location>
</feature>
<dbReference type="SMART" id="SM00704">
    <property type="entry name" value="ZnF_CDGSH"/>
    <property type="match status" value="2"/>
</dbReference>
<evidence type="ECO:0000313" key="8">
    <source>
        <dbReference type="Proteomes" id="UP000192761"/>
    </source>
</evidence>
<dbReference type="Proteomes" id="UP000192761">
    <property type="component" value="Unassembled WGS sequence"/>
</dbReference>
<keyword evidence="8" id="KW-1185">Reference proteome</keyword>
<keyword evidence="4" id="KW-0411">Iron-sulfur</keyword>
<dbReference type="Pfam" id="PF06902">
    <property type="entry name" value="Fer4_19"/>
    <property type="match status" value="1"/>
</dbReference>
<organism evidence="7 8">
    <name type="scientific">Andreprevotia lacus DSM 23236</name>
    <dbReference type="NCBI Taxonomy" id="1121001"/>
    <lineage>
        <taxon>Bacteria</taxon>
        <taxon>Pseudomonadati</taxon>
        <taxon>Pseudomonadota</taxon>
        <taxon>Betaproteobacteria</taxon>
        <taxon>Neisseriales</taxon>
        <taxon>Chitinibacteraceae</taxon>
        <taxon>Andreprevotia</taxon>
    </lineage>
</organism>
<dbReference type="GO" id="GO:0051537">
    <property type="term" value="F:2 iron, 2 sulfur cluster binding"/>
    <property type="evidence" value="ECO:0007669"/>
    <property type="project" value="UniProtKB-KW"/>
</dbReference>
<evidence type="ECO:0000256" key="2">
    <source>
        <dbReference type="ARBA" id="ARBA00022723"/>
    </source>
</evidence>
<dbReference type="InterPro" id="IPR042216">
    <property type="entry name" value="MitoNEET_CISD"/>
</dbReference>
<keyword evidence="3" id="KW-0408">Iron</keyword>
<dbReference type="AlphaFoldDB" id="A0A1W1WXI2"/>
<accession>A0A1W1WXI2</accession>
<protein>
    <submittedName>
        <fullName evidence="7">Uncharacterized Fe-S cluster protein YjdI</fullName>
    </submittedName>
</protein>
<dbReference type="Gene3D" id="3.40.5.90">
    <property type="entry name" value="CDGSH iron-sulfur domain, mitoNEET-type"/>
    <property type="match status" value="2"/>
</dbReference>
<dbReference type="InterPro" id="IPR026820">
    <property type="entry name" value="VioB/RebD_dom"/>
</dbReference>
<proteinExistence type="predicted"/>
<keyword evidence="2" id="KW-0479">Metal-binding</keyword>
<dbReference type="PANTHER" id="PTHR34400:SF4">
    <property type="entry name" value="MEMBRANE PROTEIN"/>
    <property type="match status" value="1"/>
</dbReference>
<dbReference type="Pfam" id="PF09360">
    <property type="entry name" value="zf-CDGSH"/>
    <property type="match status" value="2"/>
</dbReference>